<dbReference type="EMBL" id="CABFOC020000074">
    <property type="protein sequence ID" value="CAH0057395.1"/>
    <property type="molecule type" value="Genomic_DNA"/>
</dbReference>
<keyword evidence="1" id="KW-0812">Transmembrane</keyword>
<protein>
    <submittedName>
        <fullName evidence="2">Uncharacterized protein</fullName>
    </submittedName>
</protein>
<evidence type="ECO:0000313" key="2">
    <source>
        <dbReference type="EMBL" id="CAH0057395.1"/>
    </source>
</evidence>
<evidence type="ECO:0000313" key="3">
    <source>
        <dbReference type="Proteomes" id="UP000775872"/>
    </source>
</evidence>
<proteinExistence type="predicted"/>
<sequence length="226" mass="26288">MAEFRPTSALEDPVPNLMPGMAAHDLRAAILTRLESYRELQASSAHIRPPPKFPAADPELVLGDPGNPHTSKLEMSQAALLRHIRLLTSLTTQLEKKLDDKRWMKWFLGPVLALLGRIFYLSLYKLPYFRGWSPFRLRNAKGEPRPALLEILALAPWFTWPLGAWNIYKFEKKVRRTARLRENLGEMEFEVERAYPVQQSSECLQSSRWDSIPWEEKSGFRWSWWG</sequence>
<feature type="transmembrane region" description="Helical" evidence="1">
    <location>
        <begin position="147"/>
        <end position="168"/>
    </location>
</feature>
<name>A0A9N9ZLK2_9HYPO</name>
<accession>A0A9N9ZLK2</accession>
<reference evidence="3" key="1">
    <citation type="submission" date="2019-06" db="EMBL/GenBank/DDBJ databases">
        <authorList>
            <person name="Broberg M."/>
        </authorList>
    </citation>
    <scope>NUCLEOTIDE SEQUENCE [LARGE SCALE GENOMIC DNA]</scope>
</reference>
<organism evidence="2 3">
    <name type="scientific">Clonostachys solani</name>
    <dbReference type="NCBI Taxonomy" id="160281"/>
    <lineage>
        <taxon>Eukaryota</taxon>
        <taxon>Fungi</taxon>
        <taxon>Dikarya</taxon>
        <taxon>Ascomycota</taxon>
        <taxon>Pezizomycotina</taxon>
        <taxon>Sordariomycetes</taxon>
        <taxon>Hypocreomycetidae</taxon>
        <taxon>Hypocreales</taxon>
        <taxon>Bionectriaceae</taxon>
        <taxon>Clonostachys</taxon>
    </lineage>
</organism>
<gene>
    <name evidence="2" type="ORF">CSOL1703_00007172</name>
</gene>
<dbReference type="AlphaFoldDB" id="A0A9N9ZLK2"/>
<keyword evidence="3" id="KW-1185">Reference proteome</keyword>
<reference evidence="2 3" key="2">
    <citation type="submission" date="2021-10" db="EMBL/GenBank/DDBJ databases">
        <authorList>
            <person name="Piombo E."/>
        </authorList>
    </citation>
    <scope>NUCLEOTIDE SEQUENCE [LARGE SCALE GENOMIC DNA]</scope>
</reference>
<dbReference type="OrthoDB" id="5116829at2759"/>
<comment type="caution">
    <text evidence="2">The sequence shown here is derived from an EMBL/GenBank/DDBJ whole genome shotgun (WGS) entry which is preliminary data.</text>
</comment>
<dbReference type="Proteomes" id="UP000775872">
    <property type="component" value="Unassembled WGS sequence"/>
</dbReference>
<evidence type="ECO:0000256" key="1">
    <source>
        <dbReference type="SAM" id="Phobius"/>
    </source>
</evidence>
<feature type="transmembrane region" description="Helical" evidence="1">
    <location>
        <begin position="106"/>
        <end position="127"/>
    </location>
</feature>
<keyword evidence="1" id="KW-1133">Transmembrane helix</keyword>
<keyword evidence="1" id="KW-0472">Membrane</keyword>